<feature type="transmembrane region" description="Helical" evidence="7">
    <location>
        <begin position="437"/>
        <end position="461"/>
    </location>
</feature>
<proteinExistence type="inferred from homology"/>
<dbReference type="Pfam" id="PF13440">
    <property type="entry name" value="Polysacc_synt_3"/>
    <property type="match status" value="1"/>
</dbReference>
<keyword evidence="3" id="KW-1003">Cell membrane</keyword>
<feature type="transmembrane region" description="Helical" evidence="7">
    <location>
        <begin position="112"/>
        <end position="134"/>
    </location>
</feature>
<evidence type="ECO:0000256" key="5">
    <source>
        <dbReference type="ARBA" id="ARBA00022989"/>
    </source>
</evidence>
<evidence type="ECO:0000256" key="7">
    <source>
        <dbReference type="SAM" id="Phobius"/>
    </source>
</evidence>
<reference evidence="8" key="1">
    <citation type="submission" date="2023-10" db="EMBL/GenBank/DDBJ databases">
        <title>Production of high quality cheese from raw caw milk (raw cheese).</title>
        <authorList>
            <person name="Samouris G."/>
        </authorList>
    </citation>
    <scope>NUCLEOTIDE SEQUENCE</scope>
    <source>
        <strain evidence="8">M17-3</strain>
    </source>
</reference>
<evidence type="ECO:0000256" key="1">
    <source>
        <dbReference type="ARBA" id="ARBA00004651"/>
    </source>
</evidence>
<evidence type="ECO:0000313" key="8">
    <source>
        <dbReference type="EMBL" id="MDV2632841.1"/>
    </source>
</evidence>
<evidence type="ECO:0000256" key="4">
    <source>
        <dbReference type="ARBA" id="ARBA00022692"/>
    </source>
</evidence>
<name>A0AAE4T046_9LACT</name>
<evidence type="ECO:0000256" key="3">
    <source>
        <dbReference type="ARBA" id="ARBA00022475"/>
    </source>
</evidence>
<evidence type="ECO:0000313" key="9">
    <source>
        <dbReference type="Proteomes" id="UP001186047"/>
    </source>
</evidence>
<accession>A0AAE4T046</accession>
<feature type="transmembrane region" description="Helical" evidence="7">
    <location>
        <begin position="410"/>
        <end position="431"/>
    </location>
</feature>
<gene>
    <name evidence="8" type="ORF">RZO31_08115</name>
</gene>
<evidence type="ECO:0000256" key="2">
    <source>
        <dbReference type="ARBA" id="ARBA00007430"/>
    </source>
</evidence>
<comment type="similarity">
    <text evidence="2">Belongs to the polysaccharide synthase family.</text>
</comment>
<dbReference type="AlphaFoldDB" id="A0AAE4T046"/>
<dbReference type="RefSeq" id="WP_017864038.1">
    <property type="nucleotide sequence ID" value="NZ_CP059049.1"/>
</dbReference>
<feature type="transmembrane region" description="Helical" evidence="7">
    <location>
        <begin position="379"/>
        <end position="398"/>
    </location>
</feature>
<dbReference type="PANTHER" id="PTHR30250:SF10">
    <property type="entry name" value="LIPOPOLYSACCHARIDE BIOSYNTHESIS PROTEIN WZXC"/>
    <property type="match status" value="1"/>
</dbReference>
<dbReference type="GO" id="GO:0005886">
    <property type="term" value="C:plasma membrane"/>
    <property type="evidence" value="ECO:0007669"/>
    <property type="project" value="UniProtKB-SubCell"/>
</dbReference>
<keyword evidence="5 7" id="KW-1133">Transmembrane helix</keyword>
<dbReference type="CDD" id="cd13127">
    <property type="entry name" value="MATE_tuaB_like"/>
    <property type="match status" value="1"/>
</dbReference>
<feature type="transmembrane region" description="Helical" evidence="7">
    <location>
        <begin position="285"/>
        <end position="304"/>
    </location>
</feature>
<feature type="transmembrane region" description="Helical" evidence="7">
    <location>
        <begin position="77"/>
        <end position="100"/>
    </location>
</feature>
<dbReference type="PANTHER" id="PTHR30250">
    <property type="entry name" value="PST FAMILY PREDICTED COLANIC ACID TRANSPORTER"/>
    <property type="match status" value="1"/>
</dbReference>
<feature type="transmembrane region" description="Helical" evidence="7">
    <location>
        <begin position="174"/>
        <end position="193"/>
    </location>
</feature>
<feature type="transmembrane region" description="Helical" evidence="7">
    <location>
        <begin position="146"/>
        <end position="168"/>
    </location>
</feature>
<dbReference type="InterPro" id="IPR050833">
    <property type="entry name" value="Poly_Biosynth_Transport"/>
</dbReference>
<dbReference type="EMBL" id="JAWHVL010000019">
    <property type="protein sequence ID" value="MDV2632841.1"/>
    <property type="molecule type" value="Genomic_DNA"/>
</dbReference>
<evidence type="ECO:0000256" key="6">
    <source>
        <dbReference type="ARBA" id="ARBA00023136"/>
    </source>
</evidence>
<feature type="transmembrane region" description="Helical" evidence="7">
    <location>
        <begin position="41"/>
        <end position="65"/>
    </location>
</feature>
<organism evidence="8 9">
    <name type="scientific">Lactococcus lactis</name>
    <dbReference type="NCBI Taxonomy" id="1358"/>
    <lineage>
        <taxon>Bacteria</taxon>
        <taxon>Bacillati</taxon>
        <taxon>Bacillota</taxon>
        <taxon>Bacilli</taxon>
        <taxon>Lactobacillales</taxon>
        <taxon>Streptococcaceae</taxon>
        <taxon>Lactococcus</taxon>
    </lineage>
</organism>
<dbReference type="Proteomes" id="UP001186047">
    <property type="component" value="Unassembled WGS sequence"/>
</dbReference>
<sequence>MQREFRTGILFTAIGQYSNILIQLIINVVLSRILGASDFGIVAITQVFLIFFQMIVTAGMGPAIIQNKSLKSRDYGILFNYSAIFAAVLGVLFGFLGFAVSYIYKDKIYIELFWLMALIVLAEGLNVVPNAMLAKEKRFKAINLRLLFSNLIGAVVGVIAALMGAGVFALVLSVVVPAIITLILNFFIVKIPFNTSFELSALKKVWVFSKNQLIFSIINYFARNTDNMLIGRFLGAAPLGNYSKAYGLTVMPNTVFLGVINPVLQPILSEHETNVELIKETYLKVVKMLAIIGFPLTAFIILNSKPIINLLFGDNWNAAVIPLVMLGLSIWSQMLNAATGAIFQSRNQTHVMLRANIISTIIIVIFTCVGVFTGNIATIALLVSVAYMVSFFITNYMLMRFTLESNILSLLKILVKPIFLGVTSGLVLFFIEPFTNFHNIILLILVRGILWLITIIGFLALTGEYKFVKDFVKNKEVR</sequence>
<keyword evidence="6 7" id="KW-0472">Membrane</keyword>
<feature type="transmembrane region" description="Helical" evidence="7">
    <location>
        <begin position="7"/>
        <end position="29"/>
    </location>
</feature>
<protein>
    <submittedName>
        <fullName evidence="8">Lipopolysaccharide biosynthesis protein</fullName>
    </submittedName>
</protein>
<comment type="subcellular location">
    <subcellularLocation>
        <location evidence="1">Cell membrane</location>
        <topology evidence="1">Multi-pass membrane protein</topology>
    </subcellularLocation>
</comment>
<feature type="transmembrane region" description="Helical" evidence="7">
    <location>
        <begin position="355"/>
        <end position="373"/>
    </location>
</feature>
<comment type="caution">
    <text evidence="8">The sequence shown here is derived from an EMBL/GenBank/DDBJ whole genome shotgun (WGS) entry which is preliminary data.</text>
</comment>
<keyword evidence="4 7" id="KW-0812">Transmembrane</keyword>
<feature type="transmembrane region" description="Helical" evidence="7">
    <location>
        <begin position="316"/>
        <end position="343"/>
    </location>
</feature>